<gene>
    <name evidence="2" type="ORF">E4L98_02685</name>
</gene>
<keyword evidence="1" id="KW-0732">Signal</keyword>
<evidence type="ECO:0000313" key="3">
    <source>
        <dbReference type="Proteomes" id="UP000297729"/>
    </source>
</evidence>
<dbReference type="RefSeq" id="WP_135200030.1">
    <property type="nucleotide sequence ID" value="NZ_SPVG01000026.1"/>
</dbReference>
<name>A0A4Y9SXY3_9BURK</name>
<dbReference type="AlphaFoldDB" id="A0A4Y9SXY3"/>
<protein>
    <recommendedName>
        <fullName evidence="4">Porin</fullName>
    </recommendedName>
</protein>
<dbReference type="SUPFAM" id="SSF56935">
    <property type="entry name" value="Porins"/>
    <property type="match status" value="1"/>
</dbReference>
<feature type="signal peptide" evidence="1">
    <location>
        <begin position="1"/>
        <end position="25"/>
    </location>
</feature>
<organism evidence="2 3">
    <name type="scientific">Duganella callida</name>
    <dbReference type="NCBI Taxonomy" id="2561932"/>
    <lineage>
        <taxon>Bacteria</taxon>
        <taxon>Pseudomonadati</taxon>
        <taxon>Pseudomonadota</taxon>
        <taxon>Betaproteobacteria</taxon>
        <taxon>Burkholderiales</taxon>
        <taxon>Oxalobacteraceae</taxon>
        <taxon>Telluria group</taxon>
        <taxon>Duganella</taxon>
    </lineage>
</organism>
<sequence length="419" mass="45087">MTAVFLPKRAAVATLMMLSCCVARAGEPADDAGATPRWSVGGFGTLGVVHSSDDQSDFTANPLTPGNAGHGRDWSHSVDSRAGVQLGLDLDSKWSAVLQLVYESTLRYGYHPVVEWANVQYKLTPDLSLRVGRIALPLFLVGDYRKAGYALPWVRPPVELYGAIPITNSDGVDATYRWQSGDLHHVTQAFYGYADLPLTPTARAQARGIIGLSNTTTSGALTVRASVMASDLSVGLGRELFDGLRQFGAQGRALAQRYQLEDKRAQVGTLGLSYDPGAWFAMGEISRFNSHSSLGDTTSAYVSAGYRYRDFTPYVALSHAHANMATRVDGLDLSGLPAPMAAAGAQLNAGLNQMLMEIPRQRTVGAGVRWDFYANHALKLQVERVTPQQGSAGTFINVQPGFRSGRPITVLSAALDFVF</sequence>
<comment type="caution">
    <text evidence="2">The sequence shown here is derived from an EMBL/GenBank/DDBJ whole genome shotgun (WGS) entry which is preliminary data.</text>
</comment>
<dbReference type="EMBL" id="SPVG01000026">
    <property type="protein sequence ID" value="TFW30074.1"/>
    <property type="molecule type" value="Genomic_DNA"/>
</dbReference>
<dbReference type="Gene3D" id="2.40.160.10">
    <property type="entry name" value="Porin"/>
    <property type="match status" value="1"/>
</dbReference>
<feature type="chain" id="PRO_5021318073" description="Porin" evidence="1">
    <location>
        <begin position="26"/>
        <end position="419"/>
    </location>
</feature>
<dbReference type="OrthoDB" id="197869at2"/>
<accession>A0A4Y9SXY3</accession>
<evidence type="ECO:0008006" key="4">
    <source>
        <dbReference type="Google" id="ProtNLM"/>
    </source>
</evidence>
<evidence type="ECO:0000256" key="1">
    <source>
        <dbReference type="SAM" id="SignalP"/>
    </source>
</evidence>
<dbReference type="InterPro" id="IPR023614">
    <property type="entry name" value="Porin_dom_sf"/>
</dbReference>
<keyword evidence="3" id="KW-1185">Reference proteome</keyword>
<reference evidence="2 3" key="1">
    <citation type="submission" date="2019-03" db="EMBL/GenBank/DDBJ databases">
        <title>Draft Genome Sequence of Duganella callidus sp. nov., a Novel Duganella Species Isolated from Cultivated Soil.</title>
        <authorList>
            <person name="Raths R."/>
            <person name="Peta V."/>
            <person name="Bucking H."/>
        </authorList>
    </citation>
    <scope>NUCLEOTIDE SEQUENCE [LARGE SCALE GENOMIC DNA]</scope>
    <source>
        <strain evidence="2 3">DN04</strain>
    </source>
</reference>
<dbReference type="Proteomes" id="UP000297729">
    <property type="component" value="Unassembled WGS sequence"/>
</dbReference>
<proteinExistence type="predicted"/>
<evidence type="ECO:0000313" key="2">
    <source>
        <dbReference type="EMBL" id="TFW30074.1"/>
    </source>
</evidence>